<protein>
    <submittedName>
        <fullName evidence="1">Uncharacterized protein</fullName>
    </submittedName>
</protein>
<dbReference type="EMBL" id="SWKV01000024">
    <property type="protein sequence ID" value="KAF3040709.1"/>
    <property type="molecule type" value="Genomic_DNA"/>
</dbReference>
<evidence type="ECO:0000313" key="2">
    <source>
        <dbReference type="Proteomes" id="UP000758155"/>
    </source>
</evidence>
<proteinExistence type="predicted"/>
<keyword evidence="2" id="KW-1185">Reference proteome</keyword>
<gene>
    <name evidence="1" type="ORF">E8E12_006570</name>
</gene>
<name>A0A9P4WSK4_9PLEO</name>
<reference evidence="1" key="1">
    <citation type="submission" date="2019-04" db="EMBL/GenBank/DDBJ databases">
        <title>Sequencing of skin fungus with MAO and IRED activity.</title>
        <authorList>
            <person name="Marsaioli A.J."/>
            <person name="Bonatto J.M.C."/>
            <person name="Reis Junior O."/>
        </authorList>
    </citation>
    <scope>NUCLEOTIDE SEQUENCE</scope>
    <source>
        <strain evidence="1">28M1</strain>
    </source>
</reference>
<comment type="caution">
    <text evidence="1">The sequence shown here is derived from an EMBL/GenBank/DDBJ whole genome shotgun (WGS) entry which is preliminary data.</text>
</comment>
<sequence>MAQKFDFLNLIEVIVRSPRVRGTQHVAFAFTSSHCILVIMCTTRRPIEQTQHLNEYLRHILQLLSTWTMAKPCLTSLSSSSTHSLPEPPSSHPHAPFIDSPLDWAFAPDYTRGLVCPSLRYGCCSDLVTWHHSSPCEVPEATTDSEHGYEQKLRACCQVEVGELSYNTEIPPDSGWDTFPCTTDFQKDGKAEQYGWRPGTKDKYFEIGKGALMADEKQAQGRSM</sequence>
<dbReference type="AlphaFoldDB" id="A0A9P4WSK4"/>
<accession>A0A9P4WSK4</accession>
<evidence type="ECO:0000313" key="1">
    <source>
        <dbReference type="EMBL" id="KAF3040709.1"/>
    </source>
</evidence>
<dbReference type="OrthoDB" id="3773113at2759"/>
<organism evidence="1 2">
    <name type="scientific">Didymella heteroderae</name>
    <dbReference type="NCBI Taxonomy" id="1769908"/>
    <lineage>
        <taxon>Eukaryota</taxon>
        <taxon>Fungi</taxon>
        <taxon>Dikarya</taxon>
        <taxon>Ascomycota</taxon>
        <taxon>Pezizomycotina</taxon>
        <taxon>Dothideomycetes</taxon>
        <taxon>Pleosporomycetidae</taxon>
        <taxon>Pleosporales</taxon>
        <taxon>Pleosporineae</taxon>
        <taxon>Didymellaceae</taxon>
        <taxon>Didymella</taxon>
    </lineage>
</organism>
<dbReference type="Proteomes" id="UP000758155">
    <property type="component" value="Unassembled WGS sequence"/>
</dbReference>